<keyword evidence="2" id="KW-1185">Reference proteome</keyword>
<dbReference type="EMBL" id="MU150260">
    <property type="protein sequence ID" value="KAF9463675.1"/>
    <property type="molecule type" value="Genomic_DNA"/>
</dbReference>
<proteinExistence type="predicted"/>
<dbReference type="Proteomes" id="UP000807353">
    <property type="component" value="Unassembled WGS sequence"/>
</dbReference>
<name>A0A9P6CIV1_9AGAR</name>
<comment type="caution">
    <text evidence="1">The sequence shown here is derived from an EMBL/GenBank/DDBJ whole genome shotgun (WGS) entry which is preliminary data.</text>
</comment>
<sequence>MSHSKTNIVVGAALNLLKACNAPYIQPLVDVALHIYNIAETLKTNKQDAVEVAERVGNAVCKIVERHSEECCTSMQQDDIDELLAYNHSFSDDPIILTSTSGAFGKLKFSSELSRIAHEHGDPYAVYTLNDIELLRVVKLGPVRHEVGHIAQCGSLKTVLVRRYTEQSKKEFLSDIKAWSKLTHPNFLFIGASPPSSPTRFLILDKGKYQHAREFFDQIKCCADPQEIIKHAITLITDYLAAISHWSSVGFKRSAVTESALKYNGHKMVIDLEPPRTKPTRQVTRAEPPFSKRAELRLPDLLHPINWDDFDPKMFNSIEDEVEDITSLMSLPRPFPDFGVRLGGQETGPSSLIIPDQISVTGPLWPLWSYFHDMDYYNRLFEVTQSIRSASLDTGISAPGNISSCELHSLLLAHGHAPYFSVAHPQKHVELGDVGYFDGEVFIKVTNILRDLRSRSIIGPDILFFRAPSLQPPPPKKPLRIKWKSAMLCFLKYVG</sequence>
<gene>
    <name evidence="1" type="ORF">BDZ94DRAFT_1308578</name>
</gene>
<accession>A0A9P6CIV1</accession>
<reference evidence="1" key="1">
    <citation type="submission" date="2020-11" db="EMBL/GenBank/DDBJ databases">
        <authorList>
            <consortium name="DOE Joint Genome Institute"/>
            <person name="Ahrendt S."/>
            <person name="Riley R."/>
            <person name="Andreopoulos W."/>
            <person name="Labutti K."/>
            <person name="Pangilinan J."/>
            <person name="Ruiz-Duenas F.J."/>
            <person name="Barrasa J.M."/>
            <person name="Sanchez-Garcia M."/>
            <person name="Camarero S."/>
            <person name="Miyauchi S."/>
            <person name="Serrano A."/>
            <person name="Linde D."/>
            <person name="Babiker R."/>
            <person name="Drula E."/>
            <person name="Ayuso-Fernandez I."/>
            <person name="Pacheco R."/>
            <person name="Padilla G."/>
            <person name="Ferreira P."/>
            <person name="Barriuso J."/>
            <person name="Kellner H."/>
            <person name="Castanera R."/>
            <person name="Alfaro M."/>
            <person name="Ramirez L."/>
            <person name="Pisabarro A.G."/>
            <person name="Kuo A."/>
            <person name="Tritt A."/>
            <person name="Lipzen A."/>
            <person name="He G."/>
            <person name="Yan M."/>
            <person name="Ng V."/>
            <person name="Cullen D."/>
            <person name="Martin F."/>
            <person name="Rosso M.-N."/>
            <person name="Henrissat B."/>
            <person name="Hibbett D."/>
            <person name="Martinez A.T."/>
            <person name="Grigoriev I.V."/>
        </authorList>
    </citation>
    <scope>NUCLEOTIDE SEQUENCE</scope>
    <source>
        <strain evidence="1">CBS 247.69</strain>
    </source>
</reference>
<dbReference type="AlphaFoldDB" id="A0A9P6CIV1"/>
<protein>
    <submittedName>
        <fullName evidence="1">Uncharacterized protein</fullName>
    </submittedName>
</protein>
<evidence type="ECO:0000313" key="2">
    <source>
        <dbReference type="Proteomes" id="UP000807353"/>
    </source>
</evidence>
<organism evidence="1 2">
    <name type="scientific">Collybia nuda</name>
    <dbReference type="NCBI Taxonomy" id="64659"/>
    <lineage>
        <taxon>Eukaryota</taxon>
        <taxon>Fungi</taxon>
        <taxon>Dikarya</taxon>
        <taxon>Basidiomycota</taxon>
        <taxon>Agaricomycotina</taxon>
        <taxon>Agaricomycetes</taxon>
        <taxon>Agaricomycetidae</taxon>
        <taxon>Agaricales</taxon>
        <taxon>Tricholomatineae</taxon>
        <taxon>Clitocybaceae</taxon>
        <taxon>Collybia</taxon>
    </lineage>
</organism>
<evidence type="ECO:0000313" key="1">
    <source>
        <dbReference type="EMBL" id="KAF9463675.1"/>
    </source>
</evidence>